<gene>
    <name evidence="1" type="ORF">ARC20_15255</name>
</gene>
<dbReference type="Gene3D" id="3.30.429.10">
    <property type="entry name" value="Macrophage Migration Inhibitory Factor"/>
    <property type="match status" value="1"/>
</dbReference>
<dbReference type="OrthoDB" id="9804765at2"/>
<proteinExistence type="predicted"/>
<dbReference type="EMBL" id="LLXU01000123">
    <property type="protein sequence ID" value="KRG38183.1"/>
    <property type="molecule type" value="Genomic_DNA"/>
</dbReference>
<reference evidence="1 2" key="1">
    <citation type="submission" date="2015-10" db="EMBL/GenBank/DDBJ databases">
        <title>Genome sequencing and analysis of members of genus Stenotrophomonas.</title>
        <authorList>
            <person name="Patil P.P."/>
            <person name="Midha S."/>
            <person name="Patil P.B."/>
        </authorList>
    </citation>
    <scope>NUCLEOTIDE SEQUENCE [LARGE SCALE GENOMIC DNA]</scope>
    <source>
        <strain evidence="1 2">JCM 16536</strain>
    </source>
</reference>
<accession>A0A0R0A9Z2</accession>
<dbReference type="PANTHER" id="PTHR38460">
    <property type="entry name" value="TAUTOMERASE YOLI-RELATED"/>
    <property type="match status" value="1"/>
</dbReference>
<dbReference type="PANTHER" id="PTHR38460:SF1">
    <property type="entry name" value="TAUTOMERASE YOLI-RELATED"/>
    <property type="match status" value="1"/>
</dbReference>
<dbReference type="Pfam" id="PF14552">
    <property type="entry name" value="Tautomerase_2"/>
    <property type="match status" value="1"/>
</dbReference>
<dbReference type="InterPro" id="IPR014347">
    <property type="entry name" value="Tautomerase/MIF_sf"/>
</dbReference>
<dbReference type="AlphaFoldDB" id="A0A0R0A9Z2"/>
<dbReference type="SUPFAM" id="SSF55331">
    <property type="entry name" value="Tautomerase/MIF"/>
    <property type="match status" value="1"/>
</dbReference>
<evidence type="ECO:0000313" key="2">
    <source>
        <dbReference type="Proteomes" id="UP000051802"/>
    </source>
</evidence>
<name>A0A0R0A9Z2_9GAMM</name>
<organism evidence="1 2">
    <name type="scientific">Stenotrophomonas panacihumi</name>
    <dbReference type="NCBI Taxonomy" id="676599"/>
    <lineage>
        <taxon>Bacteria</taxon>
        <taxon>Pseudomonadati</taxon>
        <taxon>Pseudomonadota</taxon>
        <taxon>Gammaproteobacteria</taxon>
        <taxon>Lysobacterales</taxon>
        <taxon>Lysobacteraceae</taxon>
        <taxon>Stenotrophomonas</taxon>
    </lineage>
</organism>
<sequence length="125" mass="14295">MPLVQIDLRTTPPERIAAIRDGVYAALRASFEVPENDRFIVVNQHEAHEFDYDPGYLGIDRSDALVFIRIHCTASRGVTQKKALYRDIVERLGRAPGLRPEDVFIHLVEGPRENWSFGRGEMQYA</sequence>
<dbReference type="STRING" id="676599.ARC20_15255"/>
<dbReference type="RefSeq" id="WP_057648832.1">
    <property type="nucleotide sequence ID" value="NZ_LLXU01000123.1"/>
</dbReference>
<dbReference type="Proteomes" id="UP000051802">
    <property type="component" value="Unassembled WGS sequence"/>
</dbReference>
<comment type="caution">
    <text evidence="1">The sequence shown here is derived from an EMBL/GenBank/DDBJ whole genome shotgun (WGS) entry which is preliminary data.</text>
</comment>
<evidence type="ECO:0000313" key="1">
    <source>
        <dbReference type="EMBL" id="KRG38183.1"/>
    </source>
</evidence>
<protein>
    <submittedName>
        <fullName evidence="1">4-oxalocrotonate tautomerase</fullName>
    </submittedName>
</protein>
<keyword evidence="2" id="KW-1185">Reference proteome</keyword>
<dbReference type="InterPro" id="IPR037479">
    <property type="entry name" value="Tauto_MSAD"/>
</dbReference>